<dbReference type="GO" id="GO:0010181">
    <property type="term" value="F:FMN binding"/>
    <property type="evidence" value="ECO:0007669"/>
    <property type="project" value="TreeGrafter"/>
</dbReference>
<reference evidence="13 14" key="2">
    <citation type="submission" date="2020-01" db="EMBL/GenBank/DDBJ databases">
        <title>Clostridiaceae sp. nov. isolated from the gut of human by culturomics.</title>
        <authorList>
            <person name="Chang Y."/>
        </authorList>
    </citation>
    <scope>NUCLEOTIDE SEQUENCE [LARGE SCALE GENOMIC DNA]</scope>
    <source>
        <strain evidence="13 14">DONG20-135</strain>
    </source>
</reference>
<dbReference type="Pfam" id="PF01264">
    <property type="entry name" value="Chorismate_synt"/>
    <property type="match status" value="1"/>
</dbReference>
<dbReference type="EMBL" id="WUUQ01000001">
    <property type="protein sequence ID" value="MXQ72611.1"/>
    <property type="molecule type" value="Genomic_DNA"/>
</dbReference>
<evidence type="ECO:0000256" key="4">
    <source>
        <dbReference type="ARBA" id="ARBA00022605"/>
    </source>
</evidence>
<feature type="binding site" evidence="11">
    <location>
        <position position="52"/>
    </location>
    <ligand>
        <name>NADP(+)</name>
        <dbReference type="ChEBI" id="CHEBI:58349"/>
    </ligand>
</feature>
<dbReference type="Gene3D" id="3.60.150.10">
    <property type="entry name" value="Chorismate synthase AroC"/>
    <property type="match status" value="1"/>
</dbReference>
<keyword evidence="9 11" id="KW-0057">Aromatic amino acid biosynthesis</keyword>
<dbReference type="GO" id="GO:0009073">
    <property type="term" value="P:aromatic amino acid family biosynthetic process"/>
    <property type="evidence" value="ECO:0007669"/>
    <property type="project" value="UniProtKB-KW"/>
</dbReference>
<dbReference type="CDD" id="cd07304">
    <property type="entry name" value="Chorismate_synthase"/>
    <property type="match status" value="1"/>
</dbReference>
<dbReference type="EC" id="4.2.3.5" evidence="3 11"/>
<evidence type="ECO:0000256" key="6">
    <source>
        <dbReference type="ARBA" id="ARBA00022643"/>
    </source>
</evidence>
<keyword evidence="14" id="KW-1185">Reference proteome</keyword>
<dbReference type="PIRSF" id="PIRSF001456">
    <property type="entry name" value="Chorismate_synth"/>
    <property type="match status" value="1"/>
</dbReference>
<gene>
    <name evidence="11 13" type="primary">aroC</name>
    <name evidence="13" type="ORF">GSF08_01460</name>
</gene>
<dbReference type="PROSITE" id="PS00787">
    <property type="entry name" value="CHORISMATE_SYNTHASE_1"/>
    <property type="match status" value="1"/>
</dbReference>
<evidence type="ECO:0000256" key="9">
    <source>
        <dbReference type="ARBA" id="ARBA00023141"/>
    </source>
</evidence>
<comment type="pathway">
    <text evidence="1 11 12">Metabolic intermediate biosynthesis; chorismate biosynthesis; chorismate from D-erythrose 4-phosphate and phosphoenolpyruvate: step 7/7.</text>
</comment>
<dbReference type="GO" id="GO:0005829">
    <property type="term" value="C:cytosol"/>
    <property type="evidence" value="ECO:0007669"/>
    <property type="project" value="TreeGrafter"/>
</dbReference>
<evidence type="ECO:0000256" key="2">
    <source>
        <dbReference type="ARBA" id="ARBA00008014"/>
    </source>
</evidence>
<name>A0A6N8U3Z5_9FIRM</name>
<keyword evidence="8 11" id="KW-0521">NADP</keyword>
<keyword evidence="6 11" id="KW-0288">FMN</keyword>
<evidence type="ECO:0000256" key="1">
    <source>
        <dbReference type="ARBA" id="ARBA00005044"/>
    </source>
</evidence>
<dbReference type="SUPFAM" id="SSF103263">
    <property type="entry name" value="Chorismate synthase, AroC"/>
    <property type="match status" value="1"/>
</dbReference>
<evidence type="ECO:0000256" key="12">
    <source>
        <dbReference type="RuleBase" id="RU000605"/>
    </source>
</evidence>
<dbReference type="GO" id="GO:0009423">
    <property type="term" value="P:chorismate biosynthetic process"/>
    <property type="evidence" value="ECO:0007669"/>
    <property type="project" value="UniProtKB-UniRule"/>
</dbReference>
<comment type="similarity">
    <text evidence="2 11 12">Belongs to the chorismate synthase family.</text>
</comment>
<keyword evidence="4 11" id="KW-0028">Amino-acid biosynthesis</keyword>
<dbReference type="HAMAP" id="MF_00300">
    <property type="entry name" value="Chorismate_synth"/>
    <property type="match status" value="1"/>
</dbReference>
<evidence type="ECO:0000256" key="10">
    <source>
        <dbReference type="ARBA" id="ARBA00023239"/>
    </source>
</evidence>
<evidence type="ECO:0000313" key="14">
    <source>
        <dbReference type="Proteomes" id="UP000434036"/>
    </source>
</evidence>
<dbReference type="GO" id="GO:0004107">
    <property type="term" value="F:chorismate synthase activity"/>
    <property type="evidence" value="ECO:0007669"/>
    <property type="project" value="UniProtKB-UniRule"/>
</dbReference>
<comment type="caution">
    <text evidence="13">The sequence shown here is derived from an EMBL/GenBank/DDBJ whole genome shotgun (WGS) entry which is preliminary data.</text>
</comment>
<comment type="function">
    <text evidence="11">Catalyzes the anti-1,4-elimination of the C-3 phosphate and the C-6 proR hydrogen from 5-enolpyruvylshikimate-3-phosphate (EPSP) to yield chorismate, which is the branch point compound that serves as the starting substrate for the three terminal pathways of aromatic amino acid biosynthesis. This reaction introduces a second double bond into the aromatic ring system.</text>
</comment>
<feature type="binding site" evidence="11">
    <location>
        <begin position="124"/>
        <end position="126"/>
    </location>
    <ligand>
        <name>FMN</name>
        <dbReference type="ChEBI" id="CHEBI:58210"/>
    </ligand>
</feature>
<comment type="cofactor">
    <cofactor evidence="11 12">
        <name>FMNH2</name>
        <dbReference type="ChEBI" id="CHEBI:57618"/>
    </cofactor>
    <text evidence="11 12">Reduced FMN (FMNH(2)).</text>
</comment>
<comment type="subunit">
    <text evidence="11">Homotetramer.</text>
</comment>
<dbReference type="NCBIfam" id="NF003793">
    <property type="entry name" value="PRK05382.1"/>
    <property type="match status" value="1"/>
</dbReference>
<evidence type="ECO:0000313" key="13">
    <source>
        <dbReference type="EMBL" id="MXQ72611.1"/>
    </source>
</evidence>
<dbReference type="InterPro" id="IPR000453">
    <property type="entry name" value="Chorismate_synth"/>
</dbReference>
<proteinExistence type="inferred from homology"/>
<dbReference type="Proteomes" id="UP000434036">
    <property type="component" value="Unassembled WGS sequence"/>
</dbReference>
<dbReference type="AlphaFoldDB" id="A0A6N8U3Z5"/>
<keyword evidence="7 11" id="KW-0274">FAD</keyword>
<evidence type="ECO:0000256" key="7">
    <source>
        <dbReference type="ARBA" id="ARBA00022827"/>
    </source>
</evidence>
<comment type="caution">
    <text evidence="11">Lacks conserved residue(s) required for the propagation of feature annotation.</text>
</comment>
<evidence type="ECO:0000256" key="11">
    <source>
        <dbReference type="HAMAP-Rule" id="MF_00300"/>
    </source>
</evidence>
<evidence type="ECO:0000256" key="5">
    <source>
        <dbReference type="ARBA" id="ARBA00022630"/>
    </source>
</evidence>
<organism evidence="13 14">
    <name type="scientific">Copranaerobaculum intestinale</name>
    <dbReference type="NCBI Taxonomy" id="2692629"/>
    <lineage>
        <taxon>Bacteria</taxon>
        <taxon>Bacillati</taxon>
        <taxon>Bacillota</taxon>
        <taxon>Erysipelotrichia</taxon>
        <taxon>Erysipelotrichales</taxon>
        <taxon>Erysipelotrichaceae</taxon>
        <taxon>Copranaerobaculum</taxon>
    </lineage>
</organism>
<accession>A0A6N8U3Z5</accession>
<feature type="binding site" evidence="11">
    <location>
        <begin position="303"/>
        <end position="307"/>
    </location>
    <ligand>
        <name>FMN</name>
        <dbReference type="ChEBI" id="CHEBI:58210"/>
    </ligand>
</feature>
<dbReference type="UniPathway" id="UPA00053">
    <property type="reaction ID" value="UER00090"/>
</dbReference>
<feature type="binding site" evidence="11">
    <location>
        <position position="288"/>
    </location>
    <ligand>
        <name>FMN</name>
        <dbReference type="ChEBI" id="CHEBI:58210"/>
    </ligand>
</feature>
<comment type="catalytic activity">
    <reaction evidence="11 12">
        <text>5-O-(1-carboxyvinyl)-3-phosphoshikimate = chorismate + phosphate</text>
        <dbReference type="Rhea" id="RHEA:21020"/>
        <dbReference type="ChEBI" id="CHEBI:29748"/>
        <dbReference type="ChEBI" id="CHEBI:43474"/>
        <dbReference type="ChEBI" id="CHEBI:57701"/>
        <dbReference type="EC" id="4.2.3.5"/>
    </reaction>
</comment>
<dbReference type="InterPro" id="IPR035904">
    <property type="entry name" value="Chorismate_synth_AroC_sf"/>
</dbReference>
<evidence type="ECO:0000256" key="3">
    <source>
        <dbReference type="ARBA" id="ARBA00013036"/>
    </source>
</evidence>
<dbReference type="GO" id="GO:0008652">
    <property type="term" value="P:amino acid biosynthetic process"/>
    <property type="evidence" value="ECO:0007669"/>
    <property type="project" value="UniProtKB-KW"/>
</dbReference>
<dbReference type="InterPro" id="IPR020541">
    <property type="entry name" value="Chorismate_synthase_CS"/>
</dbReference>
<keyword evidence="5 11" id="KW-0285">Flavoprotein</keyword>
<dbReference type="PANTHER" id="PTHR21085:SF0">
    <property type="entry name" value="CHORISMATE SYNTHASE"/>
    <property type="match status" value="1"/>
</dbReference>
<dbReference type="NCBIfam" id="TIGR00033">
    <property type="entry name" value="aroC"/>
    <property type="match status" value="1"/>
</dbReference>
<sequence length="366" mass="39859">MKNTFGTNITYTLFGESHGEAVGIVIDGLPAGILIDQKFIAEQMDKRKAVGKISTQRHEADKVEIISGLFEGHTTGTPLTMLIKNTAQHSNDYQSLRYRVRPGHADYTAHVKYHGNQDYRGGGHFSGRLTAPIVAAGAVAMQLLQTMNIDMGTHILQCHQIKDNSFSDNKATLKDQIQRLKETEFPVLEPAIGKDMIQFIEKTAHMKDSVGGVLETAVINVPAGLGEPFFNSMESTLSQLLFSIPGVKGVSFGSGTAFADHYGSEMNDSFIYEEGVKTATNHNGGINGGITNGMPLRFTTIIKPTPSIYKPQNTIDLETNKEVSLTIQGRHDPAIIHRARIVVDAVTAIGILEAITCSQAIEPFYS</sequence>
<evidence type="ECO:0000256" key="8">
    <source>
        <dbReference type="ARBA" id="ARBA00022857"/>
    </source>
</evidence>
<dbReference type="PROSITE" id="PS00788">
    <property type="entry name" value="CHORISMATE_SYNTHASE_2"/>
    <property type="match status" value="1"/>
</dbReference>
<keyword evidence="10 11" id="KW-0456">Lyase</keyword>
<protein>
    <recommendedName>
        <fullName evidence="3 11">Chorismate synthase</fullName>
        <shortName evidence="11">CS</shortName>
        <ecNumber evidence="3 11">4.2.3.5</ecNumber>
    </recommendedName>
    <alternativeName>
        <fullName evidence="11">5-enolpyruvylshikimate-3-phosphate phospholyase</fullName>
    </alternativeName>
</protein>
<reference evidence="13 14" key="1">
    <citation type="submission" date="2019-12" db="EMBL/GenBank/DDBJ databases">
        <authorList>
            <person name="Yang R."/>
        </authorList>
    </citation>
    <scope>NUCLEOTIDE SEQUENCE [LARGE SCALE GENOMIC DNA]</scope>
    <source>
        <strain evidence="13 14">DONG20-135</strain>
    </source>
</reference>
<feature type="binding site" evidence="11">
    <location>
        <position position="330"/>
    </location>
    <ligand>
        <name>FMN</name>
        <dbReference type="ChEBI" id="CHEBI:58210"/>
    </ligand>
</feature>
<feature type="binding site" evidence="11">
    <location>
        <position position="47"/>
    </location>
    <ligand>
        <name>NADP(+)</name>
        <dbReference type="ChEBI" id="CHEBI:58349"/>
    </ligand>
</feature>
<dbReference type="PANTHER" id="PTHR21085">
    <property type="entry name" value="CHORISMATE SYNTHASE"/>
    <property type="match status" value="1"/>
</dbReference>
<dbReference type="RefSeq" id="WP_160624101.1">
    <property type="nucleotide sequence ID" value="NZ_WUUQ01000001.1"/>
</dbReference>